<dbReference type="PROSITE" id="PS51257">
    <property type="entry name" value="PROKAR_LIPOPROTEIN"/>
    <property type="match status" value="1"/>
</dbReference>
<proteinExistence type="predicted"/>
<protein>
    <submittedName>
        <fullName evidence="1">V2 protein</fullName>
    </submittedName>
</protein>
<sequence>MSLWSTKLGELPQSLQGCVIMLACKQLMAMEDQILAQKIVMRTETGFETSVDHLVHLTQCRRLLRLIRRFSRVKDRAAVNGDYQELCSEIKAGMESRNHSTEAQDCSSHAGCKCHANPVEKKRPKVEFGKKEETAHKCVGPSETWHIWN</sequence>
<accession>A0A0D5BTX3</accession>
<organism evidence="1">
    <name type="scientific">Mulberry mosaic dwarf associated virus</name>
    <dbReference type="NCBI Taxonomy" id="1631303"/>
    <lineage>
        <taxon>Viruses</taxon>
        <taxon>Monodnaviria</taxon>
        <taxon>Shotokuvirae</taxon>
        <taxon>Cressdnaviricota</taxon>
        <taxon>Repensiviricetes</taxon>
        <taxon>Geplafuvirales</taxon>
        <taxon>Geminiviridae</taxon>
    </lineage>
</organism>
<evidence type="ECO:0000313" key="1">
    <source>
        <dbReference type="EMBL" id="AJW66428.1"/>
    </source>
</evidence>
<name>A0A0D5BTX3_9GEMI</name>
<dbReference type="EMBL" id="KP699129">
    <property type="protein sequence ID" value="AJW66428.1"/>
    <property type="molecule type" value="Genomic_DNA"/>
</dbReference>
<reference evidence="1" key="1">
    <citation type="submission" date="2015-01" db="EMBL/GenBank/DDBJ databases">
        <title>Identification and molecular characterization of a novel monopartite geminivirus associated with mulberry mosaic dwarf disease.</title>
        <authorList>
            <person name="Ma Y."/>
            <person name="Navarro B."/>
            <person name="Zhang Z."/>
            <person name="Zhou X."/>
            <person name="Di Serio F."/>
            <person name="Li S."/>
        </authorList>
    </citation>
    <scope>NUCLEOTIDE SEQUENCE</scope>
    <source>
        <strain evidence="1">AK1-4</strain>
    </source>
</reference>